<comment type="caution">
    <text evidence="4">The sequence shown here is derived from an EMBL/GenBank/DDBJ whole genome shotgun (WGS) entry which is preliminary data.</text>
</comment>
<feature type="domain" description="RAVE complex protein Rav1 C-terminal" evidence="3">
    <location>
        <begin position="569"/>
        <end position="1141"/>
    </location>
</feature>
<organism evidence="4 5">
    <name type="scientific">Wallemia hederae</name>
    <dbReference type="NCBI Taxonomy" id="1540922"/>
    <lineage>
        <taxon>Eukaryota</taxon>
        <taxon>Fungi</taxon>
        <taxon>Dikarya</taxon>
        <taxon>Basidiomycota</taxon>
        <taxon>Wallemiomycotina</taxon>
        <taxon>Wallemiomycetes</taxon>
        <taxon>Wallemiales</taxon>
        <taxon>Wallemiaceae</taxon>
        <taxon>Wallemia</taxon>
    </lineage>
</organism>
<feature type="compositionally biased region" description="Basic and acidic residues" evidence="1">
    <location>
        <begin position="1152"/>
        <end position="1168"/>
    </location>
</feature>
<dbReference type="PANTHER" id="PTHR13950:SF9">
    <property type="entry name" value="RABCONNECTIN-3A"/>
    <property type="match status" value="1"/>
</dbReference>
<dbReference type="InterPro" id="IPR036322">
    <property type="entry name" value="WD40_repeat_dom_sf"/>
</dbReference>
<dbReference type="InterPro" id="IPR052208">
    <property type="entry name" value="DmX-like/RAVE_component"/>
</dbReference>
<sequence>MANFNDQIVSLKSKILNKNNLLILIHNGYFLSFNFNFILVGFLYLGDGVVDYAVFDDFLVIQYEDSLSFYLDSDLVHTIRCPSISQFTHRNNHSIIITSSSIIQYNDFMKSSSAPLHHPQIPSLSPNCAFLAVSQANSPVVHLYSTSPLTHLQSLPHLSPIRSLQWRDSSLLIVETTDNDLYAYIQSSPVKFEPWTIYVSPSLLRSFWLGPQITDLLLRRALSDSNYLFHQNNQLSNLIATRRYESVSQISQFSRDLILNISSDGYNLSINAINDTSHSTSNYIRSSPIVQLTLNEYIPNDIIDIKIICESSYSPIYILAVRSENRGVLVGVLNPASIFDPVPDTTLHPPIQWLRSPSHVQHMQAITNMETNASGSSLSTYSKEDRMLIHWSTVDTPSNAMHKLRVIESSASFKEVDGLLNFIHVEDVTVMTFSDSIKVYRGYEHVETLPTSAHNVLLTNTSTYIHIVEQTASEITVTWLALNSCSVAHKSTQQCKPAKHLALASKKQLKRTDIPSYKSRSRSMRDTDNQDGHPLLTSLDADGEVTFLQVKDRELRCIGSSSSVEGNNVKAIETCAQSRHLALVTEGQQQQKVLVYNSRDILEHEYTTKRILNLEFLSLADYSNGLLLLVNEGAFARVLISTNNPQRRWTELTRLVLPVYESGPIEHAAFLSNGTVVLTTDANMHIQSVAHLLSDELRCLEGLAHDDVQETAKQPLRQLSLYEIVADVAGPVQEWHPAFMARCIDLGYFDVLKAVLGRLRRALIECDTGDMHDAFICDVREGVQDINHNKDREENDDDNIPYPSVDDRFVEALPTIKGVIGSGELYDTLSNMLNAMKVATERCLNGDAHTWKAVYYAHLDNAPHSQIALFAVLSTNHQLIADVLSNTASALATHPSIWLDEEPYRAKMEIIAKKMSLNSDEAIDPTLYGVSVIYFALQKKSAVITLWKYAYGNRERESTINFLNRDFDGTGEQCDKNRVAATKNAYALLSKHRYDYAAAFFILAHKHADATRVLIKHCKDYELALLVARLSGDTDLYQDILKETAKDAFTKGDSALLVAALLKLNLKSLASKCLLDVSSVCSNELFANLASGNSHTLNLALVGLYNAQAIPKSHVDDERGLVVRCANDLARDGCDVLAVRLLSSWRFGGEEKETKEKAEDKQKQEKEANTTAPTPQTKTNVIASQPKQSSQHVDQFDMSAFGF</sequence>
<evidence type="ECO:0000313" key="5">
    <source>
        <dbReference type="Proteomes" id="UP000310189"/>
    </source>
</evidence>
<dbReference type="GO" id="GO:0043291">
    <property type="term" value="C:RAVE complex"/>
    <property type="evidence" value="ECO:0007669"/>
    <property type="project" value="TreeGrafter"/>
</dbReference>
<evidence type="ECO:0000313" key="4">
    <source>
        <dbReference type="EMBL" id="TIA89005.1"/>
    </source>
</evidence>
<gene>
    <name evidence="4" type="ORF">E3P99_02260</name>
</gene>
<proteinExistence type="predicted"/>
<dbReference type="EMBL" id="SPNW01000031">
    <property type="protein sequence ID" value="TIA89005.1"/>
    <property type="molecule type" value="Genomic_DNA"/>
</dbReference>
<keyword evidence="2" id="KW-0472">Membrane</keyword>
<dbReference type="AlphaFoldDB" id="A0A4T0FML2"/>
<evidence type="ECO:0000256" key="1">
    <source>
        <dbReference type="SAM" id="MobiDB-lite"/>
    </source>
</evidence>
<dbReference type="OrthoDB" id="342131at2759"/>
<dbReference type="Proteomes" id="UP000310189">
    <property type="component" value="Unassembled WGS sequence"/>
</dbReference>
<evidence type="ECO:0000259" key="3">
    <source>
        <dbReference type="Pfam" id="PF12234"/>
    </source>
</evidence>
<feature type="transmembrane region" description="Helical" evidence="2">
    <location>
        <begin position="21"/>
        <end position="45"/>
    </location>
</feature>
<dbReference type="PANTHER" id="PTHR13950">
    <property type="entry name" value="RABCONNECTIN-RELATED"/>
    <property type="match status" value="1"/>
</dbReference>
<evidence type="ECO:0000256" key="2">
    <source>
        <dbReference type="SAM" id="Phobius"/>
    </source>
</evidence>
<reference evidence="4 5" key="1">
    <citation type="submission" date="2019-03" db="EMBL/GenBank/DDBJ databases">
        <title>Sequencing 23 genomes of Wallemia ichthyophaga.</title>
        <authorList>
            <person name="Gostincar C."/>
        </authorList>
    </citation>
    <scope>NUCLEOTIDE SEQUENCE [LARGE SCALE GENOMIC DNA]</scope>
    <source>
        <strain evidence="4 5">EXF-5753</strain>
    </source>
</reference>
<name>A0A4T0FML2_9BASI</name>
<dbReference type="InterPro" id="IPR022033">
    <property type="entry name" value="Rav1p_C"/>
</dbReference>
<protein>
    <recommendedName>
        <fullName evidence="3">RAVE complex protein Rav1 C-terminal domain-containing protein</fullName>
    </recommendedName>
</protein>
<keyword evidence="2" id="KW-1133">Transmembrane helix</keyword>
<dbReference type="GO" id="GO:0007035">
    <property type="term" value="P:vacuolar acidification"/>
    <property type="evidence" value="ECO:0007669"/>
    <property type="project" value="TreeGrafter"/>
</dbReference>
<keyword evidence="2" id="KW-0812">Transmembrane</keyword>
<keyword evidence="5" id="KW-1185">Reference proteome</keyword>
<accession>A0A4T0FML2</accession>
<feature type="region of interest" description="Disordered" evidence="1">
    <location>
        <begin position="1152"/>
        <end position="1203"/>
    </location>
</feature>
<feature type="compositionally biased region" description="Polar residues" evidence="1">
    <location>
        <begin position="1169"/>
        <end position="1193"/>
    </location>
</feature>
<dbReference type="Pfam" id="PF12234">
    <property type="entry name" value="Rav1p_C"/>
    <property type="match status" value="1"/>
</dbReference>
<dbReference type="SUPFAM" id="SSF50978">
    <property type="entry name" value="WD40 repeat-like"/>
    <property type="match status" value="1"/>
</dbReference>